<protein>
    <submittedName>
        <fullName evidence="1">Uncharacterized protein</fullName>
    </submittedName>
</protein>
<evidence type="ECO:0000313" key="2">
    <source>
        <dbReference type="Proteomes" id="UP000594638"/>
    </source>
</evidence>
<gene>
    <name evidence="1" type="ORF">OLEA9_A069895</name>
</gene>
<reference evidence="1 2" key="1">
    <citation type="submission" date="2019-12" db="EMBL/GenBank/DDBJ databases">
        <authorList>
            <person name="Alioto T."/>
            <person name="Alioto T."/>
            <person name="Gomez Garrido J."/>
        </authorList>
    </citation>
    <scope>NUCLEOTIDE SEQUENCE [LARGE SCALE GENOMIC DNA]</scope>
</reference>
<comment type="caution">
    <text evidence="1">The sequence shown here is derived from an EMBL/GenBank/DDBJ whole genome shotgun (WGS) entry which is preliminary data.</text>
</comment>
<accession>A0A8S0Q1Q6</accession>
<sequence>MDHQNPPSGTMAVGLTYHLEALTSLFATHPSFGHNTNRCGRKFKPKWVAESTKNGRNLHFLMFQTAHFGLDFRSHRLVLWPELGWVANREARASRWYIGPAIKVPEGGFWWSISGDSKVV</sequence>
<dbReference type="Proteomes" id="UP000594638">
    <property type="component" value="Unassembled WGS sequence"/>
</dbReference>
<proteinExistence type="predicted"/>
<evidence type="ECO:0000313" key="1">
    <source>
        <dbReference type="EMBL" id="CAA2958290.1"/>
    </source>
</evidence>
<organism evidence="1 2">
    <name type="scientific">Olea europaea subsp. europaea</name>
    <dbReference type="NCBI Taxonomy" id="158383"/>
    <lineage>
        <taxon>Eukaryota</taxon>
        <taxon>Viridiplantae</taxon>
        <taxon>Streptophyta</taxon>
        <taxon>Embryophyta</taxon>
        <taxon>Tracheophyta</taxon>
        <taxon>Spermatophyta</taxon>
        <taxon>Magnoliopsida</taxon>
        <taxon>eudicotyledons</taxon>
        <taxon>Gunneridae</taxon>
        <taxon>Pentapetalae</taxon>
        <taxon>asterids</taxon>
        <taxon>lamiids</taxon>
        <taxon>Lamiales</taxon>
        <taxon>Oleaceae</taxon>
        <taxon>Oleeae</taxon>
        <taxon>Olea</taxon>
    </lineage>
</organism>
<name>A0A8S0Q1Q6_OLEEU</name>
<keyword evidence="2" id="KW-1185">Reference proteome</keyword>
<dbReference type="Gramene" id="OE9A069895T1">
    <property type="protein sequence ID" value="OE9A069895C1"/>
    <property type="gene ID" value="OE9A069895"/>
</dbReference>
<dbReference type="AlphaFoldDB" id="A0A8S0Q1Q6"/>
<dbReference type="EMBL" id="CACTIH010000262">
    <property type="protein sequence ID" value="CAA2958290.1"/>
    <property type="molecule type" value="Genomic_DNA"/>
</dbReference>